<dbReference type="EMBL" id="AQQV01000001">
    <property type="protein sequence ID" value="ORE89405.1"/>
    <property type="molecule type" value="Genomic_DNA"/>
</dbReference>
<feature type="signal peptide" evidence="1">
    <location>
        <begin position="1"/>
        <end position="23"/>
    </location>
</feature>
<evidence type="ECO:0008006" key="4">
    <source>
        <dbReference type="Google" id="ProtNLM"/>
    </source>
</evidence>
<sequence length="257" mass="27626">MKKVSLIAPLSLGLAAIVPLSAAAETEFGYSPWYASVSGTVSDQGREVSLREELQLNSSASHGFLVDEGGWLRLNYTPVDYSAQGQVTSETQFGGSVYPVSADLLTDADLTDMGLRLLWHPGEQTDFGLGVTVKVIDADIRVTNMDSGGDGGLLGGLLGGGGDDEPSTERETVSEVFPMLSLAYNNPLTELFSVGGEASYITYQDDEVLEFAAHIEFRGEALGLRLGWQEKRYDISDNGFTLDARFNGAYAQLSVYL</sequence>
<dbReference type="RefSeq" id="WP_083560481.1">
    <property type="nucleotide sequence ID" value="NZ_AQQV01000001.1"/>
</dbReference>
<keyword evidence="3" id="KW-1185">Reference proteome</keyword>
<proteinExistence type="predicted"/>
<organism evidence="2 3">
    <name type="scientific">Oceanococcus atlanticus</name>
    <dbReference type="NCBI Taxonomy" id="1317117"/>
    <lineage>
        <taxon>Bacteria</taxon>
        <taxon>Pseudomonadati</taxon>
        <taxon>Pseudomonadota</taxon>
        <taxon>Gammaproteobacteria</taxon>
        <taxon>Chromatiales</taxon>
        <taxon>Oceanococcaceae</taxon>
        <taxon>Oceanococcus</taxon>
    </lineage>
</organism>
<evidence type="ECO:0000313" key="2">
    <source>
        <dbReference type="EMBL" id="ORE89405.1"/>
    </source>
</evidence>
<reference evidence="2 3" key="1">
    <citation type="submission" date="2013-04" db="EMBL/GenBank/DDBJ databases">
        <title>Oceanococcus atlanticus 22II-S10r2 Genome Sequencing.</title>
        <authorList>
            <person name="Lai Q."/>
            <person name="Li G."/>
            <person name="Shao Z."/>
        </authorList>
    </citation>
    <scope>NUCLEOTIDE SEQUENCE [LARGE SCALE GENOMIC DNA]</scope>
    <source>
        <strain evidence="2 3">22II-S10r2</strain>
    </source>
</reference>
<feature type="chain" id="PRO_5012937417" description="Outer membrane protein beta-barrel domain-containing protein" evidence="1">
    <location>
        <begin position="24"/>
        <end position="257"/>
    </location>
</feature>
<dbReference type="AlphaFoldDB" id="A0A1Y1SIA7"/>
<dbReference type="STRING" id="1317117.ATO7_05980"/>
<protein>
    <recommendedName>
        <fullName evidence="4">Outer membrane protein beta-barrel domain-containing protein</fullName>
    </recommendedName>
</protein>
<evidence type="ECO:0000313" key="3">
    <source>
        <dbReference type="Proteomes" id="UP000192342"/>
    </source>
</evidence>
<evidence type="ECO:0000256" key="1">
    <source>
        <dbReference type="SAM" id="SignalP"/>
    </source>
</evidence>
<keyword evidence="1" id="KW-0732">Signal</keyword>
<dbReference type="Proteomes" id="UP000192342">
    <property type="component" value="Unassembled WGS sequence"/>
</dbReference>
<name>A0A1Y1SIA7_9GAMM</name>
<accession>A0A1Y1SIA7</accession>
<comment type="caution">
    <text evidence="2">The sequence shown here is derived from an EMBL/GenBank/DDBJ whole genome shotgun (WGS) entry which is preliminary data.</text>
</comment>
<gene>
    <name evidence="2" type="ORF">ATO7_05980</name>
</gene>